<comment type="caution">
    <text evidence="2">The sequence shown here is derived from an EMBL/GenBank/DDBJ whole genome shotgun (WGS) entry which is preliminary data.</text>
</comment>
<evidence type="ECO:0000256" key="1">
    <source>
        <dbReference type="SAM" id="SignalP"/>
    </source>
</evidence>
<name>A0ABQ8FW12_9PEZI</name>
<sequence>MNRARHLTTITYLLFLLTSLFVNAAVIHHDIDLFRRADPGHQSCPAEGPSQPVPAPTYQLNVRIQPGTTFYQHPDIGVTAVVRQSAYLHEWELELQTSTSVPSGRLFFFDFPDDARGIGGRNPIPILALGGNERICYQIVNTPAQGVMKLGVSTVDVPP</sequence>
<accession>A0ABQ8FW12</accession>
<evidence type="ECO:0000313" key="2">
    <source>
        <dbReference type="EMBL" id="KAH7028438.1"/>
    </source>
</evidence>
<organism evidence="2 3">
    <name type="scientific">Macrophomina phaseolina</name>
    <dbReference type="NCBI Taxonomy" id="35725"/>
    <lineage>
        <taxon>Eukaryota</taxon>
        <taxon>Fungi</taxon>
        <taxon>Dikarya</taxon>
        <taxon>Ascomycota</taxon>
        <taxon>Pezizomycotina</taxon>
        <taxon>Dothideomycetes</taxon>
        <taxon>Dothideomycetes incertae sedis</taxon>
        <taxon>Botryosphaeriales</taxon>
        <taxon>Botryosphaeriaceae</taxon>
        <taxon>Macrophomina</taxon>
    </lineage>
</organism>
<reference evidence="2 3" key="1">
    <citation type="journal article" date="2021" name="Nat. Commun.">
        <title>Genetic determinants of endophytism in the Arabidopsis root mycobiome.</title>
        <authorList>
            <person name="Mesny F."/>
            <person name="Miyauchi S."/>
            <person name="Thiergart T."/>
            <person name="Pickel B."/>
            <person name="Atanasova L."/>
            <person name="Karlsson M."/>
            <person name="Huettel B."/>
            <person name="Barry K.W."/>
            <person name="Haridas S."/>
            <person name="Chen C."/>
            <person name="Bauer D."/>
            <person name="Andreopoulos W."/>
            <person name="Pangilinan J."/>
            <person name="LaButti K."/>
            <person name="Riley R."/>
            <person name="Lipzen A."/>
            <person name="Clum A."/>
            <person name="Drula E."/>
            <person name="Henrissat B."/>
            <person name="Kohler A."/>
            <person name="Grigoriev I.V."/>
            <person name="Martin F.M."/>
            <person name="Hacquard S."/>
        </authorList>
    </citation>
    <scope>NUCLEOTIDE SEQUENCE [LARGE SCALE GENOMIC DNA]</scope>
    <source>
        <strain evidence="2 3">MPI-SDFR-AT-0080</strain>
    </source>
</reference>
<dbReference type="EMBL" id="JAGTJR010000049">
    <property type="protein sequence ID" value="KAH7028438.1"/>
    <property type="molecule type" value="Genomic_DNA"/>
</dbReference>
<proteinExistence type="predicted"/>
<feature type="signal peptide" evidence="1">
    <location>
        <begin position="1"/>
        <end position="24"/>
    </location>
</feature>
<gene>
    <name evidence="2" type="ORF">B0J12DRAFT_704550</name>
</gene>
<dbReference type="Proteomes" id="UP000774617">
    <property type="component" value="Unassembled WGS sequence"/>
</dbReference>
<feature type="chain" id="PRO_5046969658" evidence="1">
    <location>
        <begin position="25"/>
        <end position="159"/>
    </location>
</feature>
<keyword evidence="3" id="KW-1185">Reference proteome</keyword>
<protein>
    <submittedName>
        <fullName evidence="2">Uncharacterized protein</fullName>
    </submittedName>
</protein>
<keyword evidence="1" id="KW-0732">Signal</keyword>
<evidence type="ECO:0000313" key="3">
    <source>
        <dbReference type="Proteomes" id="UP000774617"/>
    </source>
</evidence>